<evidence type="ECO:0000259" key="2">
    <source>
        <dbReference type="Pfam" id="PF26571"/>
    </source>
</evidence>
<dbReference type="Proteomes" id="UP001595699">
    <property type="component" value="Unassembled WGS sequence"/>
</dbReference>
<feature type="domain" description="ARB-07466-like C-terminal" evidence="2">
    <location>
        <begin position="12"/>
        <end position="121"/>
    </location>
</feature>
<gene>
    <name evidence="3" type="ORF">ACFOUW_34500</name>
</gene>
<dbReference type="InterPro" id="IPR058593">
    <property type="entry name" value="ARB_07466-like_C"/>
</dbReference>
<proteinExistence type="predicted"/>
<protein>
    <recommendedName>
        <fullName evidence="2">ARB-07466-like C-terminal domain-containing protein</fullName>
    </recommendedName>
</protein>
<dbReference type="Pfam" id="PF26571">
    <property type="entry name" value="VldE"/>
    <property type="match status" value="1"/>
</dbReference>
<evidence type="ECO:0000256" key="1">
    <source>
        <dbReference type="SAM" id="MobiDB-lite"/>
    </source>
</evidence>
<evidence type="ECO:0000313" key="4">
    <source>
        <dbReference type="Proteomes" id="UP001595699"/>
    </source>
</evidence>
<keyword evidence="4" id="KW-1185">Reference proteome</keyword>
<dbReference type="EMBL" id="JBHRZH010000045">
    <property type="protein sequence ID" value="MFC3765990.1"/>
    <property type="molecule type" value="Genomic_DNA"/>
</dbReference>
<organism evidence="3 4">
    <name type="scientific">Tenggerimyces flavus</name>
    <dbReference type="NCBI Taxonomy" id="1708749"/>
    <lineage>
        <taxon>Bacteria</taxon>
        <taxon>Bacillati</taxon>
        <taxon>Actinomycetota</taxon>
        <taxon>Actinomycetes</taxon>
        <taxon>Propionibacteriales</taxon>
        <taxon>Nocardioidaceae</taxon>
        <taxon>Tenggerimyces</taxon>
    </lineage>
</organism>
<evidence type="ECO:0000313" key="3">
    <source>
        <dbReference type="EMBL" id="MFC3765990.1"/>
    </source>
</evidence>
<sequence>MPLPNVVTNIGPVKSHVRPVAEEIAERWVLYFIWGAPGRGTGDHARGLALDFMTYELGGGVDNPGPKRNFIGNEISAYVLANRARLNVTYLIWNRRIASPASNPPWSWRAYTGSNPHTDHVHVSFETNGPYVPPEDEVTPEDIEKIAQRTADLVWFERLRNPQAPPGSTPPHASEYLISQGNEIDRLKAVIARIEARVNELSKQDSSTNPDPEKEPPAERPNPSA</sequence>
<reference evidence="4" key="1">
    <citation type="journal article" date="2019" name="Int. J. Syst. Evol. Microbiol.">
        <title>The Global Catalogue of Microorganisms (GCM) 10K type strain sequencing project: providing services to taxonomists for standard genome sequencing and annotation.</title>
        <authorList>
            <consortium name="The Broad Institute Genomics Platform"/>
            <consortium name="The Broad Institute Genome Sequencing Center for Infectious Disease"/>
            <person name="Wu L."/>
            <person name="Ma J."/>
        </authorList>
    </citation>
    <scope>NUCLEOTIDE SEQUENCE [LARGE SCALE GENOMIC DNA]</scope>
    <source>
        <strain evidence="4">CGMCC 4.7241</strain>
    </source>
</reference>
<name>A0ABV7YQ64_9ACTN</name>
<comment type="caution">
    <text evidence="3">The sequence shown here is derived from an EMBL/GenBank/DDBJ whole genome shotgun (WGS) entry which is preliminary data.</text>
</comment>
<feature type="region of interest" description="Disordered" evidence="1">
    <location>
        <begin position="199"/>
        <end position="225"/>
    </location>
</feature>
<dbReference type="RefSeq" id="WP_205120499.1">
    <property type="nucleotide sequence ID" value="NZ_JAFBCM010000001.1"/>
</dbReference>
<accession>A0ABV7YQ64</accession>